<dbReference type="PaxDb" id="4577-AC200112.4_FGP008"/>
<gene>
    <name evidence="1" type="ORF">ZEAMMB73_Zm00001d004800</name>
</gene>
<dbReference type="InParanoid" id="A0A1D6EHK0"/>
<accession>A0A1D6EHK0</accession>
<protein>
    <submittedName>
        <fullName evidence="1">Uncharacterized protein</fullName>
    </submittedName>
</protein>
<proteinExistence type="predicted"/>
<reference evidence="1" key="1">
    <citation type="submission" date="2015-12" db="EMBL/GenBank/DDBJ databases">
        <title>Update maize B73 reference genome by single molecule sequencing technologies.</title>
        <authorList>
            <consortium name="Maize Genome Sequencing Project"/>
            <person name="Ware D."/>
        </authorList>
    </citation>
    <scope>NUCLEOTIDE SEQUENCE [LARGE SCALE GENOMIC DNA]</scope>
    <source>
        <tissue evidence="1">Seedling</tissue>
    </source>
</reference>
<sequence length="435" mass="48850">MLDLFVYWHAVAPRDTAWESVPLVLHDERLITVRVGWPPHEPEQPRDLVEDVTRILGHHLGSVSSFCLHSSLSPDVDTLGCWMDLLLDRRVDYLQLVPGRIDRAQLPLQRLKTDMLGTMVIGFFNILPLVLTDNNHWCDSIHNLATSERDPCGLIMDVEYLMDGRISLEEGLLDEAERGVGMNRQRLCADALRMLSPVAQLPGSKIDGEYDPLMLDLFVYRRAVAPRDTAWESAPLVLHDERLITVRVGWPPHEPEQPRDLVEAVTRILGHHPGPVSSFRLHSSLSPDVDTLGCWMDLLSEKGVAELIIFNLYQDVSTAQLPLQRLKTDILGTMRDDDIPSDGDDDSLWSLPCVPVCIKASLSQLALVGYRGGQSERALIKSFLKAAENLVSVTLYIHPILQNSLLLPTDAISEIKDYPRASTRRCRFIVATTNT</sequence>
<organism evidence="1">
    <name type="scientific">Zea mays</name>
    <name type="common">Maize</name>
    <dbReference type="NCBI Taxonomy" id="4577"/>
    <lineage>
        <taxon>Eukaryota</taxon>
        <taxon>Viridiplantae</taxon>
        <taxon>Streptophyta</taxon>
        <taxon>Embryophyta</taxon>
        <taxon>Tracheophyta</taxon>
        <taxon>Spermatophyta</taxon>
        <taxon>Magnoliopsida</taxon>
        <taxon>Liliopsida</taxon>
        <taxon>Poales</taxon>
        <taxon>Poaceae</taxon>
        <taxon>PACMAD clade</taxon>
        <taxon>Panicoideae</taxon>
        <taxon>Andropogonodae</taxon>
        <taxon>Andropogoneae</taxon>
        <taxon>Tripsacinae</taxon>
        <taxon>Zea</taxon>
    </lineage>
</organism>
<evidence type="ECO:0000313" key="1">
    <source>
        <dbReference type="EMBL" id="ONM19602.1"/>
    </source>
</evidence>
<dbReference type="EMBL" id="CM007648">
    <property type="protein sequence ID" value="ONM19602.1"/>
    <property type="molecule type" value="Genomic_DNA"/>
</dbReference>
<dbReference type="AlphaFoldDB" id="A0A1D6EHK0"/>
<name>A0A1D6EHK0_MAIZE</name>